<dbReference type="Pfam" id="PF13873">
    <property type="entry name" value="Myb_DNA-bind_5"/>
    <property type="match status" value="1"/>
</dbReference>
<feature type="compositionally biased region" description="Polar residues" evidence="4">
    <location>
        <begin position="196"/>
        <end position="216"/>
    </location>
</feature>
<evidence type="ECO:0000259" key="5">
    <source>
        <dbReference type="Pfam" id="PF13873"/>
    </source>
</evidence>
<evidence type="ECO:0000256" key="2">
    <source>
        <dbReference type="ARBA" id="ARBA00016807"/>
    </source>
</evidence>
<feature type="region of interest" description="Disordered" evidence="4">
    <location>
        <begin position="167"/>
        <end position="216"/>
    </location>
</feature>
<keyword evidence="6" id="KW-1185">Reference proteome</keyword>
<reference evidence="7" key="1">
    <citation type="submission" date="2025-08" db="UniProtKB">
        <authorList>
            <consortium name="RefSeq"/>
        </authorList>
    </citation>
    <scope>IDENTIFICATION</scope>
    <source>
        <tissue evidence="7">Whole organism</tissue>
    </source>
</reference>
<organism evidence="6 7">
    <name type="scientific">Hyalella azteca</name>
    <name type="common">Amphipod</name>
    <dbReference type="NCBI Taxonomy" id="294128"/>
    <lineage>
        <taxon>Eukaryota</taxon>
        <taxon>Metazoa</taxon>
        <taxon>Ecdysozoa</taxon>
        <taxon>Arthropoda</taxon>
        <taxon>Crustacea</taxon>
        <taxon>Multicrustacea</taxon>
        <taxon>Malacostraca</taxon>
        <taxon>Eumalacostraca</taxon>
        <taxon>Peracarida</taxon>
        <taxon>Amphipoda</taxon>
        <taxon>Senticaudata</taxon>
        <taxon>Talitrida</taxon>
        <taxon>Talitroidea</taxon>
        <taxon>Hyalellidae</taxon>
        <taxon>Hyalella</taxon>
    </lineage>
</organism>
<name>A0A8B7P2W3_HYAAZ</name>
<dbReference type="AlphaFoldDB" id="A0A8B7P2W3"/>
<evidence type="ECO:0000256" key="4">
    <source>
        <dbReference type="SAM" id="MobiDB-lite"/>
    </source>
</evidence>
<feature type="region of interest" description="Disordered" evidence="4">
    <location>
        <begin position="228"/>
        <end position="260"/>
    </location>
</feature>
<feature type="domain" description="Myb/SANT-like DNA-binding" evidence="5">
    <location>
        <begin position="11"/>
        <end position="86"/>
    </location>
</feature>
<dbReference type="GeneID" id="108676693"/>
<evidence type="ECO:0000256" key="1">
    <source>
        <dbReference type="ARBA" id="ARBA00011764"/>
    </source>
</evidence>
<evidence type="ECO:0000313" key="6">
    <source>
        <dbReference type="Proteomes" id="UP000694843"/>
    </source>
</evidence>
<comment type="function">
    <text evidence="3">Involved in transvection phenomena (= synapsis-dependent gene expression), where the synaptic pairing of chromosomes carrying genes with which zeste interacts influences the expression of these genes. Zeste binds to DNA and stimulates transcription from a nearby promoter.</text>
</comment>
<dbReference type="PANTHER" id="PTHR23098">
    <property type="entry name" value="AGAP001331-PA-RELATED"/>
    <property type="match status" value="1"/>
</dbReference>
<dbReference type="Proteomes" id="UP000694843">
    <property type="component" value="Unplaced"/>
</dbReference>
<dbReference type="OrthoDB" id="6360773at2759"/>
<proteinExistence type="predicted"/>
<comment type="subunit">
    <text evidence="1">Self-associates forming complexes of several hundred monomers.</text>
</comment>
<dbReference type="KEGG" id="hazt:108676693"/>
<gene>
    <name evidence="7" type="primary">LOC108676693</name>
</gene>
<feature type="region of interest" description="Disordered" evidence="4">
    <location>
        <begin position="383"/>
        <end position="409"/>
    </location>
</feature>
<dbReference type="RefSeq" id="XP_018020305.1">
    <property type="nucleotide sequence ID" value="XM_018164816.2"/>
</dbReference>
<evidence type="ECO:0000256" key="3">
    <source>
        <dbReference type="ARBA" id="ARBA00025466"/>
    </source>
</evidence>
<dbReference type="PANTHER" id="PTHR23098:SF16">
    <property type="entry name" value="REGULATORY PROTEIN ZESTE"/>
    <property type="match status" value="1"/>
</dbReference>
<dbReference type="GO" id="GO:0005634">
    <property type="term" value="C:nucleus"/>
    <property type="evidence" value="ECO:0007669"/>
    <property type="project" value="TreeGrafter"/>
</dbReference>
<protein>
    <recommendedName>
        <fullName evidence="2">Regulatory protein zeste</fullName>
    </recommendedName>
</protein>
<evidence type="ECO:0000313" key="7">
    <source>
        <dbReference type="RefSeq" id="XP_018020305.1"/>
    </source>
</evidence>
<sequence>MDYEQQKRSRRRPNFRDDELLALITAVAERRSVILGKLDSQVTGQLKYNAWQAVTTQVNLVSFVTRSLTEVRKKFSDFRAIVKKKASRGNLLLERFQNGTETIAFKPCEQAMLPLIHPLATEESDVFQDIEDTALGLPAEAHGDATFRGNRDDLHMAYLDMQYEDPFGSIKQSPGSQDKATEPKVELEVTPDVDTEQGSSVPSQKPNGINSCTNYKDNTENSVFIHSKAQSQSNPYQPTEAQSKTSFQPSEVPSRSSSYQPAELLTRNSYLPPEAQTRNSYMPSEAQAVRITPIISSQEPTCVTDKPLLNPVMNHVYESMENPMRTNAEMNKHRESQIRYNDNAQQLIRESQVGAPPDPTTLGPPISERTDSVTLMFNDGSERTIKTGENNRQTKKRKYGSSSTHDEEHMMTNMLDTQKEIRDLLKCLVEASQQSSQAQQATAAALREASDAQLRSALALEKIALQIQSSVPR</sequence>
<dbReference type="InterPro" id="IPR028002">
    <property type="entry name" value="Myb_DNA-bind_5"/>
</dbReference>
<accession>A0A8B7P2W3</accession>